<dbReference type="SMART" id="SM00256">
    <property type="entry name" value="FBOX"/>
    <property type="match status" value="1"/>
</dbReference>
<dbReference type="InterPro" id="IPR015943">
    <property type="entry name" value="WD40/YVTN_repeat-like_dom_sf"/>
</dbReference>
<feature type="compositionally biased region" description="Polar residues" evidence="1">
    <location>
        <begin position="12"/>
        <end position="50"/>
    </location>
</feature>
<feature type="region of interest" description="Disordered" evidence="1">
    <location>
        <begin position="1"/>
        <end position="79"/>
    </location>
</feature>
<feature type="region of interest" description="Disordered" evidence="1">
    <location>
        <begin position="96"/>
        <end position="143"/>
    </location>
</feature>
<protein>
    <recommendedName>
        <fullName evidence="2">F-box domain-containing protein</fullName>
    </recommendedName>
</protein>
<sequence>MSVNPEHLSNHAVATSRNDTPKGNMSFPDRNTSDAVNIKSNLSDNSLTSGHNKDSHGRMHSTGKVKLIDPRTSDKSEPAKEINVVLEEFRAEWKQEITKQPLSGPAAAKDSPRHDDDKSIKIEAHSSKELSRNHFTSQVEESRRRRNEIPAFIITEELLKKGSGPKSFEELEAIAGNQSTASCSTSREEYFLQKKRIKLSTEAPMPVESESILDLFLSDLAEVEDIPFFDIDLPRELAMKIFQYLDARDLCRCCQVSRAWKSLAEDDFLWSEICHRFGWEQNSSTIDHQEWKEVVREHVTRENDTQYNWKMRYGAFQQLEYVQGGVLSAVNSTGNSVVAGFSNGEVHFWDVEEGEERTFSPSSQALTLMDSDGSIPNYVFSVAVSPHFTAGYFSSGTLDIWKNDGRKSVHHTIPNAAHLWENKRVAAAQNSDIFVYSYGSTVKKISINESDVSSREVIFEGQVADFKSVPSNPDFLAITSRDTAAVHNWRQGSYRVMHNSIMQTITAMDANQKSLALGINTQFGASKVRIYDLCTGREEGDFKGLCSSVDVINMEFSPTQSFVVGSNCRASVFDTRSPDPVVTLGSIESRVHCVQMDEWKVVAGSTNGLVGVWDLRTNSRLWEAHNRHSVRYLHFWNQYLLTANLRPHQDLVDLENAFDGVAHRRDRGCINIYDFSQKVMREGLPDICHSEFNDPEAFNYNIRLAVPYDNI</sequence>
<reference evidence="4" key="3">
    <citation type="submission" date="2015-06" db="UniProtKB">
        <authorList>
            <consortium name="EnsemblMetazoa"/>
        </authorList>
    </citation>
    <scope>IDENTIFICATION</scope>
</reference>
<dbReference type="PANTHER" id="PTHR19855:SF16">
    <property type="entry name" value="F-BOX AND WD REPEAT DOMAIN CONTAINING 8"/>
    <property type="match status" value="1"/>
</dbReference>
<gene>
    <name evidence="3" type="ORF">CAPTEDRAFT_225676</name>
</gene>
<dbReference type="Pfam" id="PF12937">
    <property type="entry name" value="F-box-like"/>
    <property type="match status" value="1"/>
</dbReference>
<feature type="compositionally biased region" description="Basic and acidic residues" evidence="1">
    <location>
        <begin position="66"/>
        <end position="79"/>
    </location>
</feature>
<dbReference type="InterPro" id="IPR036322">
    <property type="entry name" value="WD40_repeat_dom_sf"/>
</dbReference>
<dbReference type="EMBL" id="AMQN01017216">
    <property type="status" value="NOT_ANNOTATED_CDS"/>
    <property type="molecule type" value="Genomic_DNA"/>
</dbReference>
<reference evidence="5" key="1">
    <citation type="submission" date="2012-12" db="EMBL/GenBank/DDBJ databases">
        <authorList>
            <person name="Hellsten U."/>
            <person name="Grimwood J."/>
            <person name="Chapman J.A."/>
            <person name="Shapiro H."/>
            <person name="Aerts A."/>
            <person name="Otillar R.P."/>
            <person name="Terry A.Y."/>
            <person name="Boore J.L."/>
            <person name="Simakov O."/>
            <person name="Marletaz F."/>
            <person name="Cho S.-J."/>
            <person name="Edsinger-Gonzales E."/>
            <person name="Havlak P."/>
            <person name="Kuo D.-H."/>
            <person name="Larsson T."/>
            <person name="Lv J."/>
            <person name="Arendt D."/>
            <person name="Savage R."/>
            <person name="Osoegawa K."/>
            <person name="de Jong P."/>
            <person name="Lindberg D.R."/>
            <person name="Seaver E.C."/>
            <person name="Weisblat D.A."/>
            <person name="Putnam N.H."/>
            <person name="Grigoriev I.V."/>
            <person name="Rokhsar D.S."/>
        </authorList>
    </citation>
    <scope>NUCLEOTIDE SEQUENCE</scope>
    <source>
        <strain evidence="5">I ESC-2004</strain>
    </source>
</reference>
<dbReference type="EMBL" id="KB292859">
    <property type="protein sequence ID" value="ELU16864.1"/>
    <property type="molecule type" value="Genomic_DNA"/>
</dbReference>
<dbReference type="Gene3D" id="1.20.1280.50">
    <property type="match status" value="1"/>
</dbReference>
<evidence type="ECO:0000259" key="2">
    <source>
        <dbReference type="PROSITE" id="PS50181"/>
    </source>
</evidence>
<dbReference type="PROSITE" id="PS50181">
    <property type="entry name" value="FBOX"/>
    <property type="match status" value="1"/>
</dbReference>
<dbReference type="AlphaFoldDB" id="R7VE10"/>
<evidence type="ECO:0000256" key="1">
    <source>
        <dbReference type="SAM" id="MobiDB-lite"/>
    </source>
</evidence>
<dbReference type="OrthoDB" id="190105at2759"/>
<name>R7VE10_CAPTE</name>
<organism evidence="3">
    <name type="scientific">Capitella teleta</name>
    <name type="common">Polychaete worm</name>
    <dbReference type="NCBI Taxonomy" id="283909"/>
    <lineage>
        <taxon>Eukaryota</taxon>
        <taxon>Metazoa</taxon>
        <taxon>Spiralia</taxon>
        <taxon>Lophotrochozoa</taxon>
        <taxon>Annelida</taxon>
        <taxon>Polychaeta</taxon>
        <taxon>Sedentaria</taxon>
        <taxon>Scolecida</taxon>
        <taxon>Capitellidae</taxon>
        <taxon>Capitella</taxon>
    </lineage>
</organism>
<dbReference type="STRING" id="283909.R7VE10"/>
<evidence type="ECO:0000313" key="4">
    <source>
        <dbReference type="EnsemblMetazoa" id="CapteP225676"/>
    </source>
</evidence>
<feature type="compositionally biased region" description="Basic and acidic residues" evidence="1">
    <location>
        <begin position="110"/>
        <end position="132"/>
    </location>
</feature>
<dbReference type="HOGENOM" id="CLU_024087_1_0_1"/>
<dbReference type="InterPro" id="IPR001810">
    <property type="entry name" value="F-box_dom"/>
</dbReference>
<evidence type="ECO:0000313" key="3">
    <source>
        <dbReference type="EMBL" id="ELU16864.1"/>
    </source>
</evidence>
<accession>R7VE10</accession>
<dbReference type="OMA" id="LVFQECR"/>
<dbReference type="PANTHER" id="PTHR19855">
    <property type="entry name" value="WD40 REPEAT PROTEIN 12, 37"/>
    <property type="match status" value="1"/>
</dbReference>
<dbReference type="Gene3D" id="2.130.10.10">
    <property type="entry name" value="YVTN repeat-like/Quinoprotein amine dehydrogenase"/>
    <property type="match status" value="2"/>
</dbReference>
<evidence type="ECO:0000313" key="5">
    <source>
        <dbReference type="Proteomes" id="UP000014760"/>
    </source>
</evidence>
<dbReference type="SUPFAM" id="SSF50978">
    <property type="entry name" value="WD40 repeat-like"/>
    <property type="match status" value="1"/>
</dbReference>
<proteinExistence type="predicted"/>
<dbReference type="Proteomes" id="UP000014760">
    <property type="component" value="Unassembled WGS sequence"/>
</dbReference>
<dbReference type="EnsemblMetazoa" id="CapteT225676">
    <property type="protein sequence ID" value="CapteP225676"/>
    <property type="gene ID" value="CapteG225676"/>
</dbReference>
<reference evidence="3 5" key="2">
    <citation type="journal article" date="2013" name="Nature">
        <title>Insights into bilaterian evolution from three spiralian genomes.</title>
        <authorList>
            <person name="Simakov O."/>
            <person name="Marletaz F."/>
            <person name="Cho S.J."/>
            <person name="Edsinger-Gonzales E."/>
            <person name="Havlak P."/>
            <person name="Hellsten U."/>
            <person name="Kuo D.H."/>
            <person name="Larsson T."/>
            <person name="Lv J."/>
            <person name="Arendt D."/>
            <person name="Savage R."/>
            <person name="Osoegawa K."/>
            <person name="de Jong P."/>
            <person name="Grimwood J."/>
            <person name="Chapman J.A."/>
            <person name="Shapiro H."/>
            <person name="Aerts A."/>
            <person name="Otillar R.P."/>
            <person name="Terry A.Y."/>
            <person name="Boore J.L."/>
            <person name="Grigoriev I.V."/>
            <person name="Lindberg D.R."/>
            <person name="Seaver E.C."/>
            <person name="Weisblat D.A."/>
            <person name="Putnam N.H."/>
            <person name="Rokhsar D.S."/>
        </authorList>
    </citation>
    <scope>NUCLEOTIDE SEQUENCE</scope>
    <source>
        <strain evidence="3 5">I ESC-2004</strain>
    </source>
</reference>
<dbReference type="CDD" id="cd22134">
    <property type="entry name" value="F-box_FBXW8"/>
    <property type="match status" value="1"/>
</dbReference>
<feature type="domain" description="F-box" evidence="2">
    <location>
        <begin position="227"/>
        <end position="273"/>
    </location>
</feature>
<dbReference type="SUPFAM" id="SSF81383">
    <property type="entry name" value="F-box domain"/>
    <property type="match status" value="1"/>
</dbReference>
<dbReference type="InterPro" id="IPR036047">
    <property type="entry name" value="F-box-like_dom_sf"/>
</dbReference>
<keyword evidence="5" id="KW-1185">Reference proteome</keyword>